<dbReference type="AlphaFoldDB" id="A0A1H0U2J8"/>
<proteinExistence type="predicted"/>
<evidence type="ECO:0000313" key="2">
    <source>
        <dbReference type="EMBL" id="SDP60409.1"/>
    </source>
</evidence>
<dbReference type="EMBL" id="FNJR01000006">
    <property type="protein sequence ID" value="SDP60409.1"/>
    <property type="molecule type" value="Genomic_DNA"/>
</dbReference>
<reference evidence="3" key="1">
    <citation type="submission" date="2016-10" db="EMBL/GenBank/DDBJ databases">
        <authorList>
            <person name="Varghese N."/>
            <person name="Submissions S."/>
        </authorList>
    </citation>
    <scope>NUCLEOTIDE SEQUENCE [LARGE SCALE GENOMIC DNA]</scope>
    <source>
        <strain evidence="3">DSM 46732</strain>
    </source>
</reference>
<feature type="region of interest" description="Disordered" evidence="1">
    <location>
        <begin position="1"/>
        <end position="28"/>
    </location>
</feature>
<dbReference type="RefSeq" id="WP_170837426.1">
    <property type="nucleotide sequence ID" value="NZ_FNJR01000006.1"/>
</dbReference>
<evidence type="ECO:0000313" key="3">
    <source>
        <dbReference type="Proteomes" id="UP000199497"/>
    </source>
</evidence>
<dbReference type="STRING" id="405564.SAMN04487905_1067"/>
<dbReference type="Proteomes" id="UP000199497">
    <property type="component" value="Unassembled WGS sequence"/>
</dbReference>
<sequence length="46" mass="5026">MFTECGTTSPEHVDAEGNPCVLPAGHEGAHEGDQLRAWARYNVGWE</sequence>
<protein>
    <submittedName>
        <fullName evidence="2">Uncharacterized protein</fullName>
    </submittedName>
</protein>
<name>A0A1H0U2J8_9ACTN</name>
<organism evidence="2 3">
    <name type="scientific">Actinopolyspora xinjiangensis</name>
    <dbReference type="NCBI Taxonomy" id="405564"/>
    <lineage>
        <taxon>Bacteria</taxon>
        <taxon>Bacillati</taxon>
        <taxon>Actinomycetota</taxon>
        <taxon>Actinomycetes</taxon>
        <taxon>Actinopolysporales</taxon>
        <taxon>Actinopolysporaceae</taxon>
        <taxon>Actinopolyspora</taxon>
    </lineage>
</organism>
<accession>A0A1H0U2J8</accession>
<feature type="compositionally biased region" description="Polar residues" evidence="1">
    <location>
        <begin position="1"/>
        <end position="10"/>
    </location>
</feature>
<gene>
    <name evidence="2" type="ORF">SAMN04487905_1067</name>
</gene>
<evidence type="ECO:0000256" key="1">
    <source>
        <dbReference type="SAM" id="MobiDB-lite"/>
    </source>
</evidence>
<keyword evidence="3" id="KW-1185">Reference proteome</keyword>